<feature type="coiled-coil region" evidence="1">
    <location>
        <begin position="134"/>
        <end position="182"/>
    </location>
</feature>
<name>A0AAF0IK18_9EURO</name>
<organism evidence="3 4">
    <name type="scientific">Emydomyces testavorans</name>
    <dbReference type="NCBI Taxonomy" id="2070801"/>
    <lineage>
        <taxon>Eukaryota</taxon>
        <taxon>Fungi</taxon>
        <taxon>Dikarya</taxon>
        <taxon>Ascomycota</taxon>
        <taxon>Pezizomycotina</taxon>
        <taxon>Eurotiomycetes</taxon>
        <taxon>Eurotiomycetidae</taxon>
        <taxon>Onygenales</taxon>
        <taxon>Nannizziopsiaceae</taxon>
        <taxon>Emydomyces</taxon>
    </lineage>
</organism>
<protein>
    <submittedName>
        <fullName evidence="3">Uncharacterized protein</fullName>
    </submittedName>
</protein>
<dbReference type="AlphaFoldDB" id="A0AAF0IK18"/>
<feature type="region of interest" description="Disordered" evidence="2">
    <location>
        <begin position="441"/>
        <end position="493"/>
    </location>
</feature>
<reference evidence="3" key="1">
    <citation type="submission" date="2023-03" db="EMBL/GenBank/DDBJ databases">
        <title>Emydomyces testavorans Genome Sequence.</title>
        <authorList>
            <person name="Hoyer L."/>
        </authorList>
    </citation>
    <scope>NUCLEOTIDE SEQUENCE</scope>
    <source>
        <strain evidence="3">16-2883</strain>
    </source>
</reference>
<evidence type="ECO:0000256" key="2">
    <source>
        <dbReference type="SAM" id="MobiDB-lite"/>
    </source>
</evidence>
<feature type="compositionally biased region" description="Polar residues" evidence="2">
    <location>
        <begin position="453"/>
        <end position="466"/>
    </location>
</feature>
<keyword evidence="1" id="KW-0175">Coiled coil</keyword>
<evidence type="ECO:0000313" key="4">
    <source>
        <dbReference type="Proteomes" id="UP001219355"/>
    </source>
</evidence>
<sequence>MSTVDRVSLLNRSSSMTSPLSIKRELTPQSVSDPALLHIHDRLSQLDSKVLDLRASVLTKDAYVDRRNREDESLRREFETYRSFTTKIETTVGKTKTDVSQIKTDFSQLRAEILQLRTHVDQLGSKEAFLHSDVSQLQSDVNQLQLDVQRLHTNVCATRTDLSQIQAIVSQLRIDLMTLERETSRHFGDISARFSKMESRMNHTERVRFNSLAHTVHAPITPVPLVLEDGSVRWPDYFPRTVWKFWCLKRRNRIHRLIELAEFYQLEGYQFWGRMLHPHDAVFPGDGYMSDSSDSSDLPSDLTRAEAARLYPEACHQALAATLGLVYYKIRNEVGEGPHQHLIPTAQKRVHEDVGSVNSAKPKAAKLSRRSNDLSPTALKIVTSGPAIDAKSIVSEGLDRLGWNVNASQMSDETMNKLKDIVTDEVNTLLLQALERGRIKIQPSRMERGRASPTESAKPSVRSRSNGRGDASGSGDEDMHTVATEIIGAVSGQEDGQWVMGQIVDIPSS</sequence>
<evidence type="ECO:0000256" key="1">
    <source>
        <dbReference type="SAM" id="Coils"/>
    </source>
</evidence>
<keyword evidence="4" id="KW-1185">Reference proteome</keyword>
<dbReference type="Proteomes" id="UP001219355">
    <property type="component" value="Chromosome 2"/>
</dbReference>
<evidence type="ECO:0000313" key="3">
    <source>
        <dbReference type="EMBL" id="WEW57374.1"/>
    </source>
</evidence>
<dbReference type="Gene3D" id="1.10.287.1490">
    <property type="match status" value="1"/>
</dbReference>
<gene>
    <name evidence="3" type="ORF">PRK78_002841</name>
</gene>
<proteinExistence type="predicted"/>
<accession>A0AAF0IK18</accession>
<dbReference type="EMBL" id="CP120628">
    <property type="protein sequence ID" value="WEW57374.1"/>
    <property type="molecule type" value="Genomic_DNA"/>
</dbReference>